<dbReference type="Gene3D" id="3.40.50.2300">
    <property type="match status" value="1"/>
</dbReference>
<dbReference type="InterPro" id="IPR011006">
    <property type="entry name" value="CheY-like_superfamily"/>
</dbReference>
<reference evidence="8" key="3">
    <citation type="submission" date="2014-03" db="EMBL/GenBank/DDBJ databases">
        <authorList>
            <person name="Barney B.M."/>
            <person name="Lenneman E.M."/>
        </authorList>
    </citation>
    <scope>NUCLEOTIDE SEQUENCE</scope>
    <source>
        <strain evidence="8">AD6</strain>
    </source>
</reference>
<dbReference type="InterPro" id="IPR001789">
    <property type="entry name" value="Sig_transdc_resp-reg_receiver"/>
</dbReference>
<evidence type="ECO:0000259" key="6">
    <source>
        <dbReference type="PROSITE" id="PS50110"/>
    </source>
</evidence>
<dbReference type="PROSITE" id="PS50110">
    <property type="entry name" value="RESPONSE_REGULATORY"/>
    <property type="match status" value="1"/>
</dbReference>
<keyword evidence="3" id="KW-0804">Transcription</keyword>
<protein>
    <submittedName>
        <fullName evidence="9">DNA-binding response regulator, OmpR family, contains REC and winged-helix (WHTH) domain</fullName>
    </submittedName>
    <submittedName>
        <fullName evidence="8">Transcriptional regulator</fullName>
    </submittedName>
</protein>
<evidence type="ECO:0000256" key="1">
    <source>
        <dbReference type="ARBA" id="ARBA00023015"/>
    </source>
</evidence>
<feature type="modified residue" description="4-aspartylphosphate" evidence="4">
    <location>
        <position position="52"/>
    </location>
</feature>
<reference evidence="9 11" key="4">
    <citation type="submission" date="2016-10" db="EMBL/GenBank/DDBJ databases">
        <authorList>
            <person name="de Groot N.N."/>
        </authorList>
    </citation>
    <scope>NUCLEOTIDE SEQUENCE [LARGE SCALE GENOMIC DNA]</scope>
    <source>
        <strain evidence="9 11">CCUG 59231</strain>
    </source>
</reference>
<feature type="DNA-binding region" description="OmpR/PhoB-type" evidence="5">
    <location>
        <begin position="120"/>
        <end position="221"/>
    </location>
</feature>
<accession>A0A1I5JJ53</accession>
<dbReference type="Gene3D" id="1.10.10.10">
    <property type="entry name" value="Winged helix-like DNA-binding domain superfamily/Winged helix DNA-binding domain"/>
    <property type="match status" value="1"/>
</dbReference>
<organism evidence="9 11">
    <name type="scientific">Ectopseudomonas composti</name>
    <dbReference type="NCBI Taxonomy" id="658457"/>
    <lineage>
        <taxon>Bacteria</taxon>
        <taxon>Pseudomonadati</taxon>
        <taxon>Pseudomonadota</taxon>
        <taxon>Gammaproteobacteria</taxon>
        <taxon>Pseudomonadales</taxon>
        <taxon>Pseudomonadaceae</taxon>
        <taxon>Ectopseudomonas</taxon>
    </lineage>
</organism>
<dbReference type="OrthoDB" id="5571399at2"/>
<dbReference type="EMBL" id="FOWP01000001">
    <property type="protein sequence ID" value="SFO72699.1"/>
    <property type="molecule type" value="Genomic_DNA"/>
</dbReference>
<dbReference type="CDD" id="cd00383">
    <property type="entry name" value="trans_reg_C"/>
    <property type="match status" value="1"/>
</dbReference>
<dbReference type="GO" id="GO:0005829">
    <property type="term" value="C:cytosol"/>
    <property type="evidence" value="ECO:0007669"/>
    <property type="project" value="TreeGrafter"/>
</dbReference>
<dbReference type="Proteomes" id="UP000182400">
    <property type="component" value="Unassembled WGS sequence"/>
</dbReference>
<keyword evidence="1" id="KW-0805">Transcription regulation</keyword>
<feature type="domain" description="OmpR/PhoB-type" evidence="7">
    <location>
        <begin position="120"/>
        <end position="221"/>
    </location>
</feature>
<dbReference type="InterPro" id="IPR039420">
    <property type="entry name" value="WalR-like"/>
</dbReference>
<dbReference type="GO" id="GO:0032993">
    <property type="term" value="C:protein-DNA complex"/>
    <property type="evidence" value="ECO:0007669"/>
    <property type="project" value="TreeGrafter"/>
</dbReference>
<dbReference type="SUPFAM" id="SSF46894">
    <property type="entry name" value="C-terminal effector domain of the bipartite response regulators"/>
    <property type="match status" value="1"/>
</dbReference>
<evidence type="ECO:0000259" key="7">
    <source>
        <dbReference type="PROSITE" id="PS51755"/>
    </source>
</evidence>
<dbReference type="PROSITE" id="PS51755">
    <property type="entry name" value="OMPR_PHOB"/>
    <property type="match status" value="1"/>
</dbReference>
<dbReference type="SUPFAM" id="SSF52172">
    <property type="entry name" value="CheY-like"/>
    <property type="match status" value="1"/>
</dbReference>
<dbReference type="GO" id="GO:0006355">
    <property type="term" value="P:regulation of DNA-templated transcription"/>
    <property type="evidence" value="ECO:0007669"/>
    <property type="project" value="InterPro"/>
</dbReference>
<dbReference type="SMART" id="SM00862">
    <property type="entry name" value="Trans_reg_C"/>
    <property type="match status" value="1"/>
</dbReference>
<evidence type="ECO:0000313" key="9">
    <source>
        <dbReference type="EMBL" id="SFO72699.1"/>
    </source>
</evidence>
<dbReference type="Pfam" id="PF00486">
    <property type="entry name" value="Trans_reg_C"/>
    <property type="match status" value="1"/>
</dbReference>
<dbReference type="SMART" id="SM00448">
    <property type="entry name" value="REC"/>
    <property type="match status" value="1"/>
</dbReference>
<name>A0A1I5JJ53_9GAMM</name>
<dbReference type="InterPro" id="IPR036388">
    <property type="entry name" value="WH-like_DNA-bd_sf"/>
</dbReference>
<dbReference type="PANTHER" id="PTHR48111:SF67">
    <property type="entry name" value="TRANSCRIPTIONAL REGULATORY PROTEIN TCTD"/>
    <property type="match status" value="1"/>
</dbReference>
<keyword evidence="2 5" id="KW-0238">DNA-binding</keyword>
<reference evidence="10" key="2">
    <citation type="journal article" date="2014" name="Genome Announc.">
        <title>Draft Genome Sequence of the algae degrading bacterium Pseudomonas mendocina AD6.</title>
        <authorList>
            <person name="Barney B.M."/>
            <person name="Lenneman E.M."/>
        </authorList>
    </citation>
    <scope>NUCLEOTIDE SEQUENCE [LARGE SCALE GENOMIC DNA]</scope>
    <source>
        <strain evidence="10">AD6</strain>
    </source>
</reference>
<dbReference type="STRING" id="658457.SAMN05216601_101457"/>
<evidence type="ECO:0000256" key="4">
    <source>
        <dbReference type="PROSITE-ProRule" id="PRU00169"/>
    </source>
</evidence>
<dbReference type="PANTHER" id="PTHR48111">
    <property type="entry name" value="REGULATOR OF RPOS"/>
    <property type="match status" value="1"/>
</dbReference>
<dbReference type="RefSeq" id="WP_037003426.1">
    <property type="nucleotide sequence ID" value="NZ_FOWP01000001.1"/>
</dbReference>
<evidence type="ECO:0000313" key="8">
    <source>
        <dbReference type="EMBL" id="EZH78445.1"/>
    </source>
</evidence>
<gene>
    <name evidence="8" type="ORF">AU05_20335</name>
    <name evidence="9" type="ORF">SAMN05216601_101457</name>
</gene>
<dbReference type="InterPro" id="IPR001867">
    <property type="entry name" value="OmpR/PhoB-type_DNA-bd"/>
</dbReference>
<keyword evidence="10" id="KW-1185">Reference proteome</keyword>
<dbReference type="EMBL" id="JFJN01000065">
    <property type="protein sequence ID" value="EZH78445.1"/>
    <property type="molecule type" value="Genomic_DNA"/>
</dbReference>
<reference evidence="8" key="1">
    <citation type="journal article" date="2014" name="Genome Announc.">
        <title>Draft Genome Sequences of the Alga-Degrading Bacteria Aeromonas hydrophila Strain AD9 and Pseudomonas pseudoalcaligenes Strain AD6.</title>
        <authorList>
            <person name="Barney B.M."/>
            <person name="Lenneman E.M."/>
        </authorList>
    </citation>
    <scope>NUCLEOTIDE SEQUENCE</scope>
    <source>
        <strain evidence="8">AD6</strain>
    </source>
</reference>
<evidence type="ECO:0000256" key="2">
    <source>
        <dbReference type="ARBA" id="ARBA00023125"/>
    </source>
</evidence>
<evidence type="ECO:0000256" key="3">
    <source>
        <dbReference type="ARBA" id="ARBA00023163"/>
    </source>
</evidence>
<dbReference type="Proteomes" id="UP000023842">
    <property type="component" value="Unassembled WGS sequence"/>
</dbReference>
<dbReference type="GO" id="GO:0000156">
    <property type="term" value="F:phosphorelay response regulator activity"/>
    <property type="evidence" value="ECO:0007669"/>
    <property type="project" value="TreeGrafter"/>
</dbReference>
<dbReference type="GO" id="GO:0000976">
    <property type="term" value="F:transcription cis-regulatory region binding"/>
    <property type="evidence" value="ECO:0007669"/>
    <property type="project" value="TreeGrafter"/>
</dbReference>
<evidence type="ECO:0000313" key="11">
    <source>
        <dbReference type="Proteomes" id="UP000182400"/>
    </source>
</evidence>
<proteinExistence type="predicted"/>
<dbReference type="AlphaFoldDB" id="A0A1I5JJ53"/>
<feature type="domain" description="Response regulatory" evidence="6">
    <location>
        <begin position="3"/>
        <end position="117"/>
    </location>
</feature>
<dbReference type="Pfam" id="PF00072">
    <property type="entry name" value="Response_reg"/>
    <property type="match status" value="1"/>
</dbReference>
<sequence length="227" mass="24916">MIDLIFLEDDPVLGAELADFLGEIGYCVTFVTSLAEFNAAFEPGRHRLAVIDIGLPDGSGLSLIQNLRLAGDRLGIVVFSARGTATDRIEGLCIGADHYLGKGCDLGELSATLEALCRRLELNRSQPAWCLEIGPRRLCLPDGAQVSLSQQDMLVLRCLMAAPGESISRRQIIQALGGDYLSYDQRRLDTQMRRLRRKVLDNAGTELPIKTLRNSGYCFYDAASVRP</sequence>
<dbReference type="InterPro" id="IPR016032">
    <property type="entry name" value="Sig_transdc_resp-reg_C-effctor"/>
</dbReference>
<keyword evidence="4" id="KW-0597">Phosphoprotein</keyword>
<evidence type="ECO:0000256" key="5">
    <source>
        <dbReference type="PROSITE-ProRule" id="PRU01091"/>
    </source>
</evidence>
<evidence type="ECO:0000313" key="10">
    <source>
        <dbReference type="Proteomes" id="UP000023842"/>
    </source>
</evidence>